<reference evidence="1 2" key="1">
    <citation type="journal article" date="2011" name="Genome Biol.">
        <title>Comparative genome sequence analysis underscores mycoparasitism as the ancestral life style of Trichoderma.</title>
        <authorList>
            <person name="Kubicek C.P."/>
            <person name="Herrera-Estrella A."/>
            <person name="Seidl-Seiboth V."/>
            <person name="Martinez D.A."/>
            <person name="Druzhinina I.S."/>
            <person name="Thon M."/>
            <person name="Zeilinger S."/>
            <person name="Casas-Flores S."/>
            <person name="Horwitz B.A."/>
            <person name="Mukherjee P.K."/>
            <person name="Mukherjee M."/>
            <person name="Kredics L."/>
            <person name="Alcaraz L.D."/>
            <person name="Aerts A."/>
            <person name="Antal Z."/>
            <person name="Atanasova L."/>
            <person name="Cervantes-Badillo M.G."/>
            <person name="Challacombe J."/>
            <person name="Chertkov O."/>
            <person name="McCluskey K."/>
            <person name="Coulpier F."/>
            <person name="Deshpande N."/>
            <person name="von Doehren H."/>
            <person name="Ebbole D.J."/>
            <person name="Esquivel-Naranjo E.U."/>
            <person name="Fekete E."/>
            <person name="Flipphi M."/>
            <person name="Glaser F."/>
            <person name="Gomez-Rodriguez E.Y."/>
            <person name="Gruber S."/>
            <person name="Han C."/>
            <person name="Henrissat B."/>
            <person name="Hermosa R."/>
            <person name="Hernandez-Onate M."/>
            <person name="Karaffa L."/>
            <person name="Kosti I."/>
            <person name="Le Crom S."/>
            <person name="Lindquist E."/>
            <person name="Lucas S."/>
            <person name="Luebeck M."/>
            <person name="Luebeck P.S."/>
            <person name="Margeot A."/>
            <person name="Metz B."/>
            <person name="Misra M."/>
            <person name="Nevalainen H."/>
            <person name="Omann M."/>
            <person name="Packer N."/>
            <person name="Perrone G."/>
            <person name="Uresti-Rivera E.E."/>
            <person name="Salamov A."/>
            <person name="Schmoll M."/>
            <person name="Seiboth B."/>
            <person name="Shapiro H."/>
            <person name="Sukno S."/>
            <person name="Tamayo-Ramos J.A."/>
            <person name="Tisch D."/>
            <person name="Wiest A."/>
            <person name="Wilkinson H.H."/>
            <person name="Zhang M."/>
            <person name="Coutinho P.M."/>
            <person name="Kenerley C.M."/>
            <person name="Monte E."/>
            <person name="Baker S.E."/>
            <person name="Grigoriev I.V."/>
        </authorList>
    </citation>
    <scope>NUCLEOTIDE SEQUENCE [LARGE SCALE GENOMIC DNA]</scope>
    <source>
        <strain evidence="2">Gv29-8 / FGSC 10586</strain>
    </source>
</reference>
<dbReference type="AlphaFoldDB" id="G9MDU4"/>
<keyword evidence="2" id="KW-1185">Reference proteome</keyword>
<accession>G9MDU4</accession>
<organism evidence="1 2">
    <name type="scientific">Hypocrea virens (strain Gv29-8 / FGSC 10586)</name>
    <name type="common">Gliocladium virens</name>
    <name type="synonym">Trichoderma virens</name>
    <dbReference type="NCBI Taxonomy" id="413071"/>
    <lineage>
        <taxon>Eukaryota</taxon>
        <taxon>Fungi</taxon>
        <taxon>Dikarya</taxon>
        <taxon>Ascomycota</taxon>
        <taxon>Pezizomycotina</taxon>
        <taxon>Sordariomycetes</taxon>
        <taxon>Hypocreomycetidae</taxon>
        <taxon>Hypocreales</taxon>
        <taxon>Hypocreaceae</taxon>
        <taxon>Trichoderma</taxon>
    </lineage>
</organism>
<dbReference type="InParanoid" id="G9MDU4"/>
<dbReference type="GeneID" id="25788890"/>
<comment type="caution">
    <text evidence="1">The sequence shown here is derived from an EMBL/GenBank/DDBJ whole genome shotgun (WGS) entry which is preliminary data.</text>
</comment>
<dbReference type="VEuPathDB" id="FungiDB:TRIVIDRAFT_175991"/>
<evidence type="ECO:0000313" key="2">
    <source>
        <dbReference type="Proteomes" id="UP000007115"/>
    </source>
</evidence>
<evidence type="ECO:0000313" key="1">
    <source>
        <dbReference type="EMBL" id="EHK27253.1"/>
    </source>
</evidence>
<sequence>MRCCTIYDYNTAQGDGKRHATRRGELPERRSMSSIHHGVWVICTCLERRQGAGPGDTL</sequence>
<name>G9MDU4_HYPVG</name>
<dbReference type="Proteomes" id="UP000007115">
    <property type="component" value="Unassembled WGS sequence"/>
</dbReference>
<gene>
    <name evidence="1" type="ORF">TRIVIDRAFT_175991</name>
</gene>
<dbReference type="RefSeq" id="XP_013961459.1">
    <property type="nucleotide sequence ID" value="XM_014105984.1"/>
</dbReference>
<proteinExistence type="predicted"/>
<protein>
    <submittedName>
        <fullName evidence="1">Uncharacterized protein</fullName>
    </submittedName>
</protein>
<dbReference type="EMBL" id="ABDF02000001">
    <property type="protein sequence ID" value="EHK27253.1"/>
    <property type="molecule type" value="Genomic_DNA"/>
</dbReference>
<dbReference type="HOGENOM" id="CLU_2979382_0_0_1"/>